<comment type="caution">
    <text evidence="6">The sequence shown here is derived from an EMBL/GenBank/DDBJ whole genome shotgun (WGS) entry which is preliminary data.</text>
</comment>
<sequence>MSTTGHSGRCLCGAVRFHTQATPKGASVCHCSQCRKQSGHLWASAYVPRDALDITGEVTWYASSEAAHRGFCATCGSNLFWAAHEEDTMSFALGALDGPTGLRLEKHIFTADKGDYYDIADDLPQKA</sequence>
<dbReference type="PROSITE" id="PS51891">
    <property type="entry name" value="CENP_V_GFA"/>
    <property type="match status" value="1"/>
</dbReference>
<dbReference type="eggNOG" id="COG3791">
    <property type="taxonomic scope" value="Bacteria"/>
</dbReference>
<dbReference type="PANTHER" id="PTHR33337:SF40">
    <property type="entry name" value="CENP-V_GFA DOMAIN-CONTAINING PROTEIN-RELATED"/>
    <property type="match status" value="1"/>
</dbReference>
<dbReference type="OrthoDB" id="9807246at2"/>
<dbReference type="STRING" id="89187.ISM_04400"/>
<keyword evidence="4" id="KW-0456">Lyase</keyword>
<dbReference type="Proteomes" id="UP000005954">
    <property type="component" value="Unassembled WGS sequence"/>
</dbReference>
<evidence type="ECO:0000313" key="6">
    <source>
        <dbReference type="EMBL" id="EAP77503.1"/>
    </source>
</evidence>
<dbReference type="SUPFAM" id="SSF51316">
    <property type="entry name" value="Mss4-like"/>
    <property type="match status" value="1"/>
</dbReference>
<organism evidence="6 7">
    <name type="scientific">Roseovarius nubinhibens (strain ATCC BAA-591 / DSM 15170 / ISM)</name>
    <dbReference type="NCBI Taxonomy" id="89187"/>
    <lineage>
        <taxon>Bacteria</taxon>
        <taxon>Pseudomonadati</taxon>
        <taxon>Pseudomonadota</taxon>
        <taxon>Alphaproteobacteria</taxon>
        <taxon>Rhodobacterales</taxon>
        <taxon>Roseobacteraceae</taxon>
        <taxon>Roseovarius</taxon>
    </lineage>
</organism>
<name>A3SJH2_ROSNI</name>
<proteinExistence type="inferred from homology"/>
<evidence type="ECO:0000256" key="4">
    <source>
        <dbReference type="ARBA" id="ARBA00023239"/>
    </source>
</evidence>
<evidence type="ECO:0000256" key="3">
    <source>
        <dbReference type="ARBA" id="ARBA00022833"/>
    </source>
</evidence>
<keyword evidence="7" id="KW-1185">Reference proteome</keyword>
<accession>A3SJH2</accession>
<dbReference type="EMBL" id="AALY01000001">
    <property type="protein sequence ID" value="EAP77503.1"/>
    <property type="molecule type" value="Genomic_DNA"/>
</dbReference>
<gene>
    <name evidence="6" type="ORF">ISM_04400</name>
</gene>
<dbReference type="InterPro" id="IPR006913">
    <property type="entry name" value="CENP-V/GFA"/>
</dbReference>
<comment type="similarity">
    <text evidence="1">Belongs to the Gfa family.</text>
</comment>
<dbReference type="PANTHER" id="PTHR33337">
    <property type="entry name" value="GFA DOMAIN-CONTAINING PROTEIN"/>
    <property type="match status" value="1"/>
</dbReference>
<dbReference type="Pfam" id="PF04828">
    <property type="entry name" value="GFA"/>
    <property type="match status" value="1"/>
</dbReference>
<reference evidence="6 7" key="1">
    <citation type="submission" date="2005-12" db="EMBL/GenBank/DDBJ databases">
        <authorList>
            <person name="Moran M.A."/>
            <person name="Ferriera S."/>
            <person name="Johnson J."/>
            <person name="Kravitz S."/>
            <person name="Halpern A."/>
            <person name="Remington K."/>
            <person name="Beeson K."/>
            <person name="Tran B."/>
            <person name="Rogers Y.-H."/>
            <person name="Friedman R."/>
            <person name="Venter J.C."/>
        </authorList>
    </citation>
    <scope>NUCLEOTIDE SEQUENCE [LARGE SCALE GENOMIC DNA]</scope>
    <source>
        <strain evidence="7">ATCC BAA-591 / DSM 15170 / ISM</strain>
    </source>
</reference>
<feature type="domain" description="CENP-V/GFA" evidence="5">
    <location>
        <begin position="6"/>
        <end position="118"/>
    </location>
</feature>
<dbReference type="HOGENOM" id="CLU_055491_4_1_5"/>
<dbReference type="GO" id="GO:0046872">
    <property type="term" value="F:metal ion binding"/>
    <property type="evidence" value="ECO:0007669"/>
    <property type="project" value="UniProtKB-KW"/>
</dbReference>
<dbReference type="InterPro" id="IPR011057">
    <property type="entry name" value="Mss4-like_sf"/>
</dbReference>
<dbReference type="AlphaFoldDB" id="A3SJH2"/>
<dbReference type="GO" id="GO:0016846">
    <property type="term" value="F:carbon-sulfur lyase activity"/>
    <property type="evidence" value="ECO:0007669"/>
    <property type="project" value="InterPro"/>
</dbReference>
<evidence type="ECO:0000259" key="5">
    <source>
        <dbReference type="PROSITE" id="PS51891"/>
    </source>
</evidence>
<dbReference type="Gene3D" id="3.90.1590.10">
    <property type="entry name" value="glutathione-dependent formaldehyde- activating enzyme (gfa)"/>
    <property type="match status" value="1"/>
</dbReference>
<keyword evidence="2" id="KW-0479">Metal-binding</keyword>
<dbReference type="RefSeq" id="WP_009812904.1">
    <property type="nucleotide sequence ID" value="NZ_CH724156.1"/>
</dbReference>
<evidence type="ECO:0000256" key="1">
    <source>
        <dbReference type="ARBA" id="ARBA00005495"/>
    </source>
</evidence>
<evidence type="ECO:0000313" key="7">
    <source>
        <dbReference type="Proteomes" id="UP000005954"/>
    </source>
</evidence>
<evidence type="ECO:0000256" key="2">
    <source>
        <dbReference type="ARBA" id="ARBA00022723"/>
    </source>
</evidence>
<protein>
    <recommendedName>
        <fullName evidence="5">CENP-V/GFA domain-containing protein</fullName>
    </recommendedName>
</protein>
<keyword evidence="3" id="KW-0862">Zinc</keyword>